<dbReference type="Proteomes" id="UP000321805">
    <property type="component" value="Chromosome"/>
</dbReference>
<accession>A0A5B8U6P1</accession>
<organism evidence="2 3">
    <name type="scientific">Baekduia soli</name>
    <dbReference type="NCBI Taxonomy" id="496014"/>
    <lineage>
        <taxon>Bacteria</taxon>
        <taxon>Bacillati</taxon>
        <taxon>Actinomycetota</taxon>
        <taxon>Thermoleophilia</taxon>
        <taxon>Solirubrobacterales</taxon>
        <taxon>Baekduiaceae</taxon>
        <taxon>Baekduia</taxon>
    </lineage>
</organism>
<dbReference type="InterPro" id="IPR036390">
    <property type="entry name" value="WH_DNA-bd_sf"/>
</dbReference>
<evidence type="ECO:0000313" key="3">
    <source>
        <dbReference type="Proteomes" id="UP000321805"/>
    </source>
</evidence>
<dbReference type="CDD" id="cd00090">
    <property type="entry name" value="HTH_ARSR"/>
    <property type="match status" value="1"/>
</dbReference>
<evidence type="ECO:0000256" key="1">
    <source>
        <dbReference type="SAM" id="MobiDB-lite"/>
    </source>
</evidence>
<keyword evidence="3" id="KW-1185">Reference proteome</keyword>
<feature type="region of interest" description="Disordered" evidence="1">
    <location>
        <begin position="181"/>
        <end position="207"/>
    </location>
</feature>
<name>A0A5B8U6P1_9ACTN</name>
<protein>
    <submittedName>
        <fullName evidence="2">Helix-turn-helix domain-containing protein</fullName>
    </submittedName>
</protein>
<dbReference type="Gene3D" id="1.10.10.10">
    <property type="entry name" value="Winged helix-like DNA-binding domain superfamily/Winged helix DNA-binding domain"/>
    <property type="match status" value="1"/>
</dbReference>
<sequence length="276" mass="30040">MSHPVRVRIMAMLSERKASPNELSQWLGTTLGATAYHVRTLHKLGLIELVDETRVRGAVEHHYKARARPKVTEETWSSASPVAKQAAVGSELKMLEDVANASAASGGFDRADAVLERRTARVDERGFKALAAEAHKFLARVEKIEAEAERRLAKAGHNGALDAGVVLLSYESIALGDQIPESTKKSTRSSARAAAEHAWSQGGHGDRGSLPALDKSLGKRRCLLCCRKHVWSARRMLLGVWLISSPVQRRAGRLGRGPGRRACGRCCGDECEQCCC</sequence>
<dbReference type="OrthoDB" id="7945987at2"/>
<dbReference type="KEGG" id="bsol:FSW04_14015"/>
<gene>
    <name evidence="2" type="ORF">FSW04_14015</name>
</gene>
<proteinExistence type="predicted"/>
<dbReference type="InterPro" id="IPR036388">
    <property type="entry name" value="WH-like_DNA-bd_sf"/>
</dbReference>
<dbReference type="InterPro" id="IPR011991">
    <property type="entry name" value="ArsR-like_HTH"/>
</dbReference>
<dbReference type="RefSeq" id="WP_146920267.1">
    <property type="nucleotide sequence ID" value="NZ_CP042430.1"/>
</dbReference>
<dbReference type="EMBL" id="CP042430">
    <property type="protein sequence ID" value="QEC48575.1"/>
    <property type="molecule type" value="Genomic_DNA"/>
</dbReference>
<dbReference type="AlphaFoldDB" id="A0A5B8U6P1"/>
<dbReference type="SUPFAM" id="SSF46785">
    <property type="entry name" value="Winged helix' DNA-binding domain"/>
    <property type="match status" value="1"/>
</dbReference>
<reference evidence="2 3" key="1">
    <citation type="journal article" date="2018" name="J. Microbiol.">
        <title>Baekduia soli gen. nov., sp. nov., a novel bacterium isolated from the soil of Baekdu Mountain and proposal of a novel family name, Baekduiaceae fam. nov.</title>
        <authorList>
            <person name="An D.S."/>
            <person name="Siddiqi M.Z."/>
            <person name="Kim K.H."/>
            <person name="Yu H.S."/>
            <person name="Im W.T."/>
        </authorList>
    </citation>
    <scope>NUCLEOTIDE SEQUENCE [LARGE SCALE GENOMIC DNA]</scope>
    <source>
        <strain evidence="2 3">BR7-21</strain>
    </source>
</reference>
<evidence type="ECO:0000313" key="2">
    <source>
        <dbReference type="EMBL" id="QEC48575.1"/>
    </source>
</evidence>
<dbReference type="Pfam" id="PF12840">
    <property type="entry name" value="HTH_20"/>
    <property type="match status" value="1"/>
</dbReference>